<organism evidence="3 4">
    <name type="scientific">Anaeramoeba flamelloides</name>
    <dbReference type="NCBI Taxonomy" id="1746091"/>
    <lineage>
        <taxon>Eukaryota</taxon>
        <taxon>Metamonada</taxon>
        <taxon>Anaeramoebidae</taxon>
        <taxon>Anaeramoeba</taxon>
    </lineage>
</organism>
<feature type="compositionally biased region" description="Low complexity" evidence="2">
    <location>
        <begin position="180"/>
        <end position="190"/>
    </location>
</feature>
<reference evidence="3" key="1">
    <citation type="submission" date="2022-08" db="EMBL/GenBank/DDBJ databases">
        <title>Novel sulfate-reducing endosymbionts in the free-living metamonad Anaeramoeba.</title>
        <authorList>
            <person name="Jerlstrom-Hultqvist J."/>
            <person name="Cepicka I."/>
            <person name="Gallot-Lavallee L."/>
            <person name="Salas-Leiva D."/>
            <person name="Curtis B.A."/>
            <person name="Zahonova K."/>
            <person name="Pipaliya S."/>
            <person name="Dacks J."/>
            <person name="Roger A.J."/>
        </authorList>
    </citation>
    <scope>NUCLEOTIDE SEQUENCE</scope>
    <source>
        <strain evidence="3">Schooner1</strain>
    </source>
</reference>
<evidence type="ECO:0000313" key="4">
    <source>
        <dbReference type="Proteomes" id="UP001150062"/>
    </source>
</evidence>
<evidence type="ECO:0000256" key="1">
    <source>
        <dbReference type="SAM" id="Coils"/>
    </source>
</evidence>
<feature type="compositionally biased region" description="Acidic residues" evidence="2">
    <location>
        <begin position="138"/>
        <end position="153"/>
    </location>
</feature>
<feature type="compositionally biased region" description="Basic and acidic residues" evidence="2">
    <location>
        <begin position="197"/>
        <end position="206"/>
    </location>
</feature>
<feature type="compositionally biased region" description="Polar residues" evidence="2">
    <location>
        <begin position="114"/>
        <end position="128"/>
    </location>
</feature>
<evidence type="ECO:0000256" key="2">
    <source>
        <dbReference type="SAM" id="MobiDB-lite"/>
    </source>
</evidence>
<sequence length="420" mass="49621">MTNQFPNFKRNNLEVKILQVIKQNEQLKNIISPKDNIKNKKKFLKKTDLWDLLKNAILQKRISNQGIENKIEDQNDEIEDLEGQISEIVSERDNLVQKLSLNLIELQKSETLNMNSSTRETSQGGFSSTRKETSTHDSEDEDYEDDEEDDYFTNEESYGELNSKNEKEKEKEKEKKKKNLQLPENKSQQQQEEEQEEQRVVEERSTKQKKGFQTNLARKLDKRLAFLAQLELDIRSLENTKTLRLNEIKRLIEQIVTRQNDNKEMAQSLKQITDKMDQIGSKLHQIEVLKHETNTMVMKHKSQSERNQKLTNELQILKSKIEKKQKVLQKIRQLRVKVAKFRKILSIKQKRFAKALDNSRKESSKIKKAVSQMEGILQINHQSSRNTSQPRQLVIRIIEAQKRLEQITEDNEKLREKLMK</sequence>
<evidence type="ECO:0000313" key="3">
    <source>
        <dbReference type="EMBL" id="KAJ6233204.1"/>
    </source>
</evidence>
<comment type="caution">
    <text evidence="3">The sequence shown here is derived from an EMBL/GenBank/DDBJ whole genome shotgun (WGS) entry which is preliminary data.</text>
</comment>
<keyword evidence="4" id="KW-1185">Reference proteome</keyword>
<dbReference type="Proteomes" id="UP001150062">
    <property type="component" value="Unassembled WGS sequence"/>
</dbReference>
<name>A0ABQ8XPA6_9EUKA</name>
<feature type="compositionally biased region" description="Basic and acidic residues" evidence="2">
    <location>
        <begin position="163"/>
        <end position="173"/>
    </location>
</feature>
<feature type="region of interest" description="Disordered" evidence="2">
    <location>
        <begin position="114"/>
        <end position="213"/>
    </location>
</feature>
<proteinExistence type="predicted"/>
<feature type="coiled-coil region" evidence="1">
    <location>
        <begin position="64"/>
        <end position="98"/>
    </location>
</feature>
<keyword evidence="1" id="KW-0175">Coiled coil</keyword>
<accession>A0ABQ8XPA6</accession>
<protein>
    <submittedName>
        <fullName evidence="3">Uncharacterized protein</fullName>
    </submittedName>
</protein>
<dbReference type="EMBL" id="JAOAOG010000283">
    <property type="protein sequence ID" value="KAJ6233204.1"/>
    <property type="molecule type" value="Genomic_DNA"/>
</dbReference>
<gene>
    <name evidence="3" type="ORF">M0813_30312</name>
</gene>
<feature type="coiled-coil region" evidence="1">
    <location>
        <begin position="300"/>
        <end position="337"/>
    </location>
</feature>